<evidence type="ECO:0000256" key="1">
    <source>
        <dbReference type="ARBA" id="ARBA00005594"/>
    </source>
</evidence>
<dbReference type="Pfam" id="PF00750">
    <property type="entry name" value="tRNA-synt_1d"/>
    <property type="match status" value="1"/>
</dbReference>
<dbReference type="Pfam" id="PF05746">
    <property type="entry name" value="DALR_1"/>
    <property type="match status" value="1"/>
</dbReference>
<evidence type="ECO:0000256" key="4">
    <source>
        <dbReference type="ARBA" id="ARBA00022741"/>
    </source>
</evidence>
<accession>A0A367J6B8</accession>
<dbReference type="InterPro" id="IPR035684">
    <property type="entry name" value="ArgRS_core"/>
</dbReference>
<dbReference type="InterPro" id="IPR001278">
    <property type="entry name" value="Arg-tRNA-ligase"/>
</dbReference>
<evidence type="ECO:0000256" key="9">
    <source>
        <dbReference type="RuleBase" id="RU363038"/>
    </source>
</evidence>
<dbReference type="Gene3D" id="1.10.730.10">
    <property type="entry name" value="Isoleucyl-tRNA Synthetase, Domain 1"/>
    <property type="match status" value="1"/>
</dbReference>
<keyword evidence="3 9" id="KW-0436">Ligase</keyword>
<dbReference type="InterPro" id="IPR008909">
    <property type="entry name" value="DALR_anticod-bd"/>
</dbReference>
<evidence type="ECO:0000313" key="11">
    <source>
        <dbReference type="EMBL" id="RCH85502.1"/>
    </source>
</evidence>
<evidence type="ECO:0000256" key="7">
    <source>
        <dbReference type="ARBA" id="ARBA00023146"/>
    </source>
</evidence>
<reference evidence="11 12" key="1">
    <citation type="journal article" date="2018" name="G3 (Bethesda)">
        <title>Phylogenetic and Phylogenomic Definition of Rhizopus Species.</title>
        <authorList>
            <person name="Gryganskyi A.P."/>
            <person name="Golan J."/>
            <person name="Dolatabadi S."/>
            <person name="Mondo S."/>
            <person name="Robb S."/>
            <person name="Idnurm A."/>
            <person name="Muszewska A."/>
            <person name="Steczkiewicz K."/>
            <person name="Masonjones S."/>
            <person name="Liao H.L."/>
            <person name="Gajdeczka M.T."/>
            <person name="Anike F."/>
            <person name="Vuek A."/>
            <person name="Anishchenko I.M."/>
            <person name="Voigt K."/>
            <person name="de Hoog G.S."/>
            <person name="Smith M.E."/>
            <person name="Heitman J."/>
            <person name="Vilgalys R."/>
            <person name="Stajich J.E."/>
        </authorList>
    </citation>
    <scope>NUCLEOTIDE SEQUENCE [LARGE SCALE GENOMIC DNA]</scope>
    <source>
        <strain evidence="11 12">LSU 92-RS-03</strain>
    </source>
</reference>
<dbReference type="GO" id="GO:0006420">
    <property type="term" value="P:arginyl-tRNA aminoacylation"/>
    <property type="evidence" value="ECO:0007669"/>
    <property type="project" value="InterPro"/>
</dbReference>
<evidence type="ECO:0000256" key="3">
    <source>
        <dbReference type="ARBA" id="ARBA00022598"/>
    </source>
</evidence>
<dbReference type="STRING" id="4846.A0A367J6B8"/>
<protein>
    <recommendedName>
        <fullName evidence="2">arginine--tRNA ligase</fullName>
        <ecNumber evidence="2">6.1.1.19</ecNumber>
    </recommendedName>
</protein>
<evidence type="ECO:0000259" key="10">
    <source>
        <dbReference type="SMART" id="SM00836"/>
    </source>
</evidence>
<proteinExistence type="inferred from homology"/>
<evidence type="ECO:0000313" key="12">
    <source>
        <dbReference type="Proteomes" id="UP000253551"/>
    </source>
</evidence>
<evidence type="ECO:0000256" key="5">
    <source>
        <dbReference type="ARBA" id="ARBA00022840"/>
    </source>
</evidence>
<keyword evidence="4 9" id="KW-0547">Nucleotide-binding</keyword>
<dbReference type="PANTHER" id="PTHR11956">
    <property type="entry name" value="ARGINYL-TRNA SYNTHETASE"/>
    <property type="match status" value="1"/>
</dbReference>
<evidence type="ECO:0000256" key="8">
    <source>
        <dbReference type="ARBA" id="ARBA00049339"/>
    </source>
</evidence>
<keyword evidence="12" id="KW-1185">Reference proteome</keyword>
<dbReference type="GO" id="GO:0005524">
    <property type="term" value="F:ATP binding"/>
    <property type="evidence" value="ECO:0007669"/>
    <property type="project" value="UniProtKB-KW"/>
</dbReference>
<dbReference type="Gene3D" id="3.40.50.620">
    <property type="entry name" value="HUPs"/>
    <property type="match status" value="1"/>
</dbReference>
<comment type="catalytic activity">
    <reaction evidence="8">
        <text>tRNA(Arg) + L-arginine + ATP = L-arginyl-tRNA(Arg) + AMP + diphosphate</text>
        <dbReference type="Rhea" id="RHEA:20301"/>
        <dbReference type="Rhea" id="RHEA-COMP:9658"/>
        <dbReference type="Rhea" id="RHEA-COMP:9673"/>
        <dbReference type="ChEBI" id="CHEBI:30616"/>
        <dbReference type="ChEBI" id="CHEBI:32682"/>
        <dbReference type="ChEBI" id="CHEBI:33019"/>
        <dbReference type="ChEBI" id="CHEBI:78442"/>
        <dbReference type="ChEBI" id="CHEBI:78513"/>
        <dbReference type="ChEBI" id="CHEBI:456215"/>
        <dbReference type="EC" id="6.1.1.19"/>
    </reaction>
</comment>
<dbReference type="GO" id="GO:0005739">
    <property type="term" value="C:mitochondrion"/>
    <property type="evidence" value="ECO:0007669"/>
    <property type="project" value="TreeGrafter"/>
</dbReference>
<dbReference type="Proteomes" id="UP000253551">
    <property type="component" value="Unassembled WGS sequence"/>
</dbReference>
<dbReference type="OrthoDB" id="68056at2759"/>
<dbReference type="EMBL" id="PJQM01004156">
    <property type="protein sequence ID" value="RCH85502.1"/>
    <property type="molecule type" value="Genomic_DNA"/>
</dbReference>
<dbReference type="PANTHER" id="PTHR11956:SF11">
    <property type="entry name" value="ARGININE--TRNA LIGASE, MITOCHONDRIAL-RELATED"/>
    <property type="match status" value="1"/>
</dbReference>
<keyword evidence="5 9" id="KW-0067">ATP-binding</keyword>
<dbReference type="InterPro" id="IPR009080">
    <property type="entry name" value="tRNAsynth_Ia_anticodon-bd"/>
</dbReference>
<comment type="caution">
    <text evidence="11">The sequence shown here is derived from an EMBL/GenBank/DDBJ whole genome shotgun (WGS) entry which is preliminary data.</text>
</comment>
<comment type="similarity">
    <text evidence="1 9">Belongs to the class-I aminoacyl-tRNA synthetase family.</text>
</comment>
<evidence type="ECO:0000256" key="2">
    <source>
        <dbReference type="ARBA" id="ARBA00012837"/>
    </source>
</evidence>
<dbReference type="SMART" id="SM00836">
    <property type="entry name" value="DALR_1"/>
    <property type="match status" value="1"/>
</dbReference>
<feature type="domain" description="DALR anticodon binding" evidence="10">
    <location>
        <begin position="287"/>
        <end position="402"/>
    </location>
</feature>
<name>A0A367J6B8_RHIST</name>
<keyword evidence="6 9" id="KW-0648">Protein biosynthesis</keyword>
<dbReference type="FunFam" id="1.10.730.10:FF:000006">
    <property type="entry name" value="Arginyl-tRNA synthetase 2, mitochondrial"/>
    <property type="match status" value="1"/>
</dbReference>
<keyword evidence="7 9" id="KW-0030">Aminoacyl-tRNA synthetase</keyword>
<sequence length="402" mass="46613">MEHNPIEHLDDIYTKISQDMKHDPEKITKQISAYLKKLDEGDTEAVQQWEKLWIHRRQLHKEDYKRLGVRFDFILNELETERYIPRVYQLLEEKDLCELSEDGSLVMYLSRYDPNLGKPVVRKADGTSTHLTKDIANILMCHEKYGDVEKMIYVADIDQERYFKQLFRIVNLMLENTSPCSELIHVAFGKILNMSVIPLKQVLDTAKEKTLKVIKEDMKHGKYVDILKEGISVNGRNIQGEEAVDYIADTLGISAILTQDMAVKRTRQYRFLWDKMTDARGDTGIFLQYTHARICGIERKLDMPVSAHCHFSLLNEPEAFELVYAISLYPDIIQTAFQTLDSCTVVTYLFKLAHMISQANYNLRIKDVNPNLAEARLLLFWAAKTTLANGMRLIGLCPLERM</sequence>
<organism evidence="11 12">
    <name type="scientific">Rhizopus stolonifer</name>
    <name type="common">Rhizopus nigricans</name>
    <dbReference type="NCBI Taxonomy" id="4846"/>
    <lineage>
        <taxon>Eukaryota</taxon>
        <taxon>Fungi</taxon>
        <taxon>Fungi incertae sedis</taxon>
        <taxon>Mucoromycota</taxon>
        <taxon>Mucoromycotina</taxon>
        <taxon>Mucoromycetes</taxon>
        <taxon>Mucorales</taxon>
        <taxon>Mucorineae</taxon>
        <taxon>Rhizopodaceae</taxon>
        <taxon>Rhizopus</taxon>
    </lineage>
</organism>
<dbReference type="EC" id="6.1.1.19" evidence="2"/>
<dbReference type="SUPFAM" id="SSF47323">
    <property type="entry name" value="Anticodon-binding domain of a subclass of class I aminoacyl-tRNA synthetases"/>
    <property type="match status" value="1"/>
</dbReference>
<evidence type="ECO:0000256" key="6">
    <source>
        <dbReference type="ARBA" id="ARBA00022917"/>
    </source>
</evidence>
<dbReference type="GO" id="GO:0032543">
    <property type="term" value="P:mitochondrial translation"/>
    <property type="evidence" value="ECO:0007669"/>
    <property type="project" value="TreeGrafter"/>
</dbReference>
<dbReference type="GO" id="GO:0004814">
    <property type="term" value="F:arginine-tRNA ligase activity"/>
    <property type="evidence" value="ECO:0007669"/>
    <property type="project" value="UniProtKB-EC"/>
</dbReference>
<dbReference type="SUPFAM" id="SSF52374">
    <property type="entry name" value="Nucleotidylyl transferase"/>
    <property type="match status" value="1"/>
</dbReference>
<dbReference type="AlphaFoldDB" id="A0A367J6B8"/>
<gene>
    <name evidence="11" type="ORF">CU098_003107</name>
</gene>
<dbReference type="InterPro" id="IPR014729">
    <property type="entry name" value="Rossmann-like_a/b/a_fold"/>
</dbReference>